<dbReference type="EMBL" id="RXMA01000017">
    <property type="protein sequence ID" value="RTR17865.1"/>
    <property type="molecule type" value="Genomic_DNA"/>
</dbReference>
<dbReference type="Proteomes" id="UP000277007">
    <property type="component" value="Unassembled WGS sequence"/>
</dbReference>
<evidence type="ECO:0000313" key="2">
    <source>
        <dbReference type="Proteomes" id="UP000277007"/>
    </source>
</evidence>
<keyword evidence="2" id="KW-1185">Reference proteome</keyword>
<evidence type="ECO:0000313" key="1">
    <source>
        <dbReference type="EMBL" id="RTR17865.1"/>
    </source>
</evidence>
<dbReference type="OrthoDB" id="7451512at2"/>
<reference evidence="1 2" key="1">
    <citation type="submission" date="2018-12" db="EMBL/GenBank/DDBJ databases">
        <authorList>
            <person name="Yang Y."/>
        </authorList>
    </citation>
    <scope>NUCLEOTIDE SEQUENCE [LARGE SCALE GENOMIC DNA]</scope>
    <source>
        <strain evidence="1 2">L-25-5w-1</strain>
    </source>
</reference>
<comment type="caution">
    <text evidence="1">The sequence shown here is derived from an EMBL/GenBank/DDBJ whole genome shotgun (WGS) entry which is preliminary data.</text>
</comment>
<proteinExistence type="predicted"/>
<gene>
    <name evidence="1" type="ORF">EJ903_17195</name>
</gene>
<protein>
    <submittedName>
        <fullName evidence="1">Uncharacterized protein</fullName>
    </submittedName>
</protein>
<name>A0A3S0K2R8_9PROT</name>
<dbReference type="AlphaFoldDB" id="A0A3S0K2R8"/>
<accession>A0A3S0K2R8</accession>
<dbReference type="InterPro" id="IPR045397">
    <property type="entry name" value="TumE-like"/>
</dbReference>
<organism evidence="1 2">
    <name type="scientific">Azospirillum griseum</name>
    <dbReference type="NCBI Taxonomy" id="2496639"/>
    <lineage>
        <taxon>Bacteria</taxon>
        <taxon>Pseudomonadati</taxon>
        <taxon>Pseudomonadota</taxon>
        <taxon>Alphaproteobacteria</taxon>
        <taxon>Rhodospirillales</taxon>
        <taxon>Azospirillaceae</taxon>
        <taxon>Azospirillum</taxon>
    </lineage>
</organism>
<sequence length="111" mass="12445">MAHDDIVADATLGDDVPKAELRYRERRELADGSILQATIWQVPAPVPPSGHTLKYSLVYIVNGVRVVGYDNERGKGDHRHYGPREEPYRFTTPEQLMIDFLADVRAAGGRV</sequence>
<dbReference type="Pfam" id="PF20126">
    <property type="entry name" value="TumE"/>
    <property type="match status" value="1"/>
</dbReference>